<comment type="caution">
    <text evidence="3">The sequence shown here is derived from an EMBL/GenBank/DDBJ whole genome shotgun (WGS) entry which is preliminary data.</text>
</comment>
<evidence type="ECO:0000256" key="1">
    <source>
        <dbReference type="SAM" id="MobiDB-lite"/>
    </source>
</evidence>
<feature type="compositionally biased region" description="Polar residues" evidence="1">
    <location>
        <begin position="11"/>
        <end position="29"/>
    </location>
</feature>
<name>A0A370MYJ1_9BURK</name>
<dbReference type="GO" id="GO:0006508">
    <property type="term" value="P:proteolysis"/>
    <property type="evidence" value="ECO:0007669"/>
    <property type="project" value="InterPro"/>
</dbReference>
<reference evidence="4" key="1">
    <citation type="submission" date="2018-06" db="EMBL/GenBank/DDBJ databases">
        <authorList>
            <person name="Feng T."/>
            <person name="Jeon C.O."/>
        </authorList>
    </citation>
    <scope>NUCLEOTIDE SEQUENCE [LARGE SCALE GENOMIC DNA]</scope>
    <source>
        <strain evidence="4">S23</strain>
    </source>
</reference>
<dbReference type="Pfam" id="PF00112">
    <property type="entry name" value="Peptidase_C1"/>
    <property type="match status" value="1"/>
</dbReference>
<dbReference type="EMBL" id="QKWJ01000152">
    <property type="protein sequence ID" value="RDJ98267.1"/>
    <property type="molecule type" value="Genomic_DNA"/>
</dbReference>
<dbReference type="InterPro" id="IPR000668">
    <property type="entry name" value="Peptidase_C1A_C"/>
</dbReference>
<keyword evidence="4" id="KW-1185">Reference proteome</keyword>
<feature type="compositionally biased region" description="Basic residues" evidence="1">
    <location>
        <begin position="1"/>
        <end position="10"/>
    </location>
</feature>
<feature type="region of interest" description="Disordered" evidence="1">
    <location>
        <begin position="1"/>
        <end position="32"/>
    </location>
</feature>
<feature type="domain" description="Peptidase C1A papain C-terminal" evidence="2">
    <location>
        <begin position="61"/>
        <end position="250"/>
    </location>
</feature>
<dbReference type="GO" id="GO:0008234">
    <property type="term" value="F:cysteine-type peptidase activity"/>
    <property type="evidence" value="ECO:0007669"/>
    <property type="project" value="InterPro"/>
</dbReference>
<gene>
    <name evidence="3" type="ORF">DN412_41275</name>
</gene>
<dbReference type="SUPFAM" id="SSF54001">
    <property type="entry name" value="Cysteine proteinases"/>
    <property type="match status" value="1"/>
</dbReference>
<dbReference type="AlphaFoldDB" id="A0A370MYJ1"/>
<feature type="region of interest" description="Disordered" evidence="1">
    <location>
        <begin position="615"/>
        <end position="637"/>
    </location>
</feature>
<feature type="compositionally biased region" description="Polar residues" evidence="1">
    <location>
        <begin position="653"/>
        <end position="667"/>
    </location>
</feature>
<proteinExistence type="predicted"/>
<accession>A0A370MYJ1</accession>
<protein>
    <submittedName>
        <fullName evidence="3">Peptidase C1</fullName>
    </submittedName>
</protein>
<organism evidence="3 4">
    <name type="scientific">Cupriavidus lacunae</name>
    <dbReference type="NCBI Taxonomy" id="2666307"/>
    <lineage>
        <taxon>Bacteria</taxon>
        <taxon>Pseudomonadati</taxon>
        <taxon>Pseudomonadota</taxon>
        <taxon>Betaproteobacteria</taxon>
        <taxon>Burkholderiales</taxon>
        <taxon>Burkholderiaceae</taxon>
        <taxon>Cupriavidus</taxon>
    </lineage>
</organism>
<feature type="region of interest" description="Disordered" evidence="1">
    <location>
        <begin position="653"/>
        <end position="686"/>
    </location>
</feature>
<evidence type="ECO:0000313" key="3">
    <source>
        <dbReference type="EMBL" id="RDJ98267.1"/>
    </source>
</evidence>
<evidence type="ECO:0000259" key="2">
    <source>
        <dbReference type="Pfam" id="PF00112"/>
    </source>
</evidence>
<dbReference type="RefSeq" id="WP_115216789.1">
    <property type="nucleotide sequence ID" value="NZ_QKWJ01000152.1"/>
</dbReference>
<evidence type="ECO:0000313" key="4">
    <source>
        <dbReference type="Proteomes" id="UP000255165"/>
    </source>
</evidence>
<dbReference type="CDD" id="cd02619">
    <property type="entry name" value="Peptidase_C1"/>
    <property type="match status" value="1"/>
</dbReference>
<dbReference type="InterPro" id="IPR038765">
    <property type="entry name" value="Papain-like_cys_pep_sf"/>
</dbReference>
<sequence>MTPTRRRASKSKTQGRSPTAKVSGQTRALNVSPDGLDFRDRMYVPSLIEVPVRRELKDYQKAGVPILDQGEEGACTGFGLATVAHYLLRTRKSRSDKNQVSPQMFYDMARRYDEWPGTAYEGSSCRGAIKGWYKHGVCALTQWPKKEKSAMLTEEQAVGAAKRPLGAYFRVDHTDIVAMHAAIAEVGVLYASGSVHAGWQEVKADGRIVLSARILGGHAFAIVAYDEDGFWIQNSWGKKWGRGGFGHISYDDWLSNGSDVWVARLGAPINGVQAVHKAAIANTVSTASSLSTLRDIRPHVISIGNDGVLDQRGDIGTTPESVQEILNVDFPRITNGWRKKRIVIYGHGGLVSQDSAVETVASYRQAMLDAECYPLAFIWKSDYWTTLGNMLSDAVRRRRPEGILDATKDFMLDRLDDALEPIARMLTGKAEWSEMKENALLATVGPAGGARVVAQQLVKLAAQGTEIHLVGHSAGSILLAPFLQYLTTQGSITTGPMASARVDGLGLKVASCHLWAPACTISLFKSAYLPAIVGERVGKFGLFTLTDSVERDDNCAHIYNKSLLYLVSDAFEDQARVPLIHPDGEPILGMAKFILADAELKALFDAGGNADWITTPNNVPRGDRNASRARHHGDFDNDEATVRATLARILGQMDTTQQVPISPSTSMLERRRHQVDQASDGMRRQA</sequence>
<dbReference type="Gene3D" id="3.90.70.10">
    <property type="entry name" value="Cysteine proteinases"/>
    <property type="match status" value="1"/>
</dbReference>
<dbReference type="Proteomes" id="UP000255165">
    <property type="component" value="Unassembled WGS sequence"/>
</dbReference>